<accession>A0A7G9GVK2</accession>
<dbReference type="KEGG" id="fho:H9Q81_07685"/>
<evidence type="ECO:0000313" key="4">
    <source>
        <dbReference type="EMBL" id="QNM14834.1"/>
    </source>
</evidence>
<evidence type="ECO:0000313" key="5">
    <source>
        <dbReference type="Proteomes" id="UP000515913"/>
    </source>
</evidence>
<feature type="domain" description="Insertion element IS150 protein InsJ-like helix-turn-helix" evidence="3">
    <location>
        <begin position="64"/>
        <end position="115"/>
    </location>
</feature>
<dbReference type="SUPFAM" id="SSF48295">
    <property type="entry name" value="TrpR-like"/>
    <property type="match status" value="1"/>
</dbReference>
<feature type="region of interest" description="Disordered" evidence="2">
    <location>
        <begin position="112"/>
        <end position="135"/>
    </location>
</feature>
<dbReference type="Proteomes" id="UP000515913">
    <property type="component" value="Chromosome"/>
</dbReference>
<proteinExistence type="inferred from homology"/>
<dbReference type="PANTHER" id="PTHR33795">
    <property type="entry name" value="INSERTION ELEMENT IS150 PROTEIN INSJ"/>
    <property type="match status" value="1"/>
</dbReference>
<organism evidence="4 5">
    <name type="scientific">Fusobacterium hominis</name>
    <dbReference type="NCBI Taxonomy" id="2764326"/>
    <lineage>
        <taxon>Bacteria</taxon>
        <taxon>Fusobacteriati</taxon>
        <taxon>Fusobacteriota</taxon>
        <taxon>Fusobacteriia</taxon>
        <taxon>Fusobacteriales</taxon>
        <taxon>Fusobacteriaceae</taxon>
        <taxon>Fusobacterium</taxon>
    </lineage>
</organism>
<gene>
    <name evidence="4" type="ORF">H9Q81_07685</name>
</gene>
<dbReference type="Pfam" id="PF13518">
    <property type="entry name" value="HTH_28"/>
    <property type="match status" value="1"/>
</dbReference>
<dbReference type="InterPro" id="IPR055247">
    <property type="entry name" value="InsJ-like_HTH"/>
</dbReference>
<comment type="similarity">
    <text evidence="1">Belongs to the IS150/IS1296 orfA family.</text>
</comment>
<sequence>MRYSYEFKRMCVELYRLGRYPETPDGVPTQKFRNEIRAWVRMVENNGLEVLRHKPQNKTWTVEERLELVSQVLAGQSCTSVAILAGIHSGQLYQWVHKYKRMGYNGLIAKKKGRKSKGEANMKKDMKPAPLTESEREELIRLRAEVEYIKTENEVIKKEIALREEKWAAQLKAKKQQSLKNSKKKDTI</sequence>
<dbReference type="InterPro" id="IPR010921">
    <property type="entry name" value="Trp_repressor/repl_initiator"/>
</dbReference>
<dbReference type="InterPro" id="IPR052057">
    <property type="entry name" value="IS150/IS1296_orfA-like"/>
</dbReference>
<evidence type="ECO:0000256" key="2">
    <source>
        <dbReference type="SAM" id="MobiDB-lite"/>
    </source>
</evidence>
<feature type="compositionally biased region" description="Basic and acidic residues" evidence="2">
    <location>
        <begin position="116"/>
        <end position="135"/>
    </location>
</feature>
<evidence type="ECO:0000256" key="1">
    <source>
        <dbReference type="ARBA" id="ARBA00038232"/>
    </source>
</evidence>
<reference evidence="4 5" key="1">
    <citation type="submission" date="2020-08" db="EMBL/GenBank/DDBJ databases">
        <authorList>
            <person name="Liu C."/>
            <person name="Sun Q."/>
        </authorList>
    </citation>
    <scope>NUCLEOTIDE SEQUENCE [LARGE SCALE GENOMIC DNA]</scope>
    <source>
        <strain evidence="4 5">NSJ-57</strain>
    </source>
</reference>
<dbReference type="InterPro" id="IPR036388">
    <property type="entry name" value="WH-like_DNA-bd_sf"/>
</dbReference>
<dbReference type="GO" id="GO:0043565">
    <property type="term" value="F:sequence-specific DNA binding"/>
    <property type="evidence" value="ECO:0007669"/>
    <property type="project" value="InterPro"/>
</dbReference>
<name>A0A7G9GVK2_9FUSO</name>
<evidence type="ECO:0000259" key="3">
    <source>
        <dbReference type="Pfam" id="PF13518"/>
    </source>
</evidence>
<protein>
    <submittedName>
        <fullName evidence="4">Helix-turn-helix domain-containing protein</fullName>
    </submittedName>
</protein>
<dbReference type="Gene3D" id="1.10.10.10">
    <property type="entry name" value="Winged helix-like DNA-binding domain superfamily/Winged helix DNA-binding domain"/>
    <property type="match status" value="1"/>
</dbReference>
<dbReference type="EMBL" id="CP060637">
    <property type="protein sequence ID" value="QNM14834.1"/>
    <property type="molecule type" value="Genomic_DNA"/>
</dbReference>
<dbReference type="AlphaFoldDB" id="A0A7G9GVK2"/>
<dbReference type="RefSeq" id="WP_187422753.1">
    <property type="nucleotide sequence ID" value="NZ_CP060637.1"/>
</dbReference>
<dbReference type="PANTHER" id="PTHR33795:SF1">
    <property type="entry name" value="INSERTION ELEMENT IS150 PROTEIN INSJ"/>
    <property type="match status" value="1"/>
</dbReference>
<keyword evidence="5" id="KW-1185">Reference proteome</keyword>